<dbReference type="Proteomes" id="UP000619761">
    <property type="component" value="Unassembled WGS sequence"/>
</dbReference>
<dbReference type="RefSeq" id="WP_189416454.1">
    <property type="nucleotide sequence ID" value="NZ_BMYZ01000001.1"/>
</dbReference>
<comment type="caution">
    <text evidence="2">The sequence shown here is derived from an EMBL/GenBank/DDBJ whole genome shotgun (WGS) entry which is preliminary data.</text>
</comment>
<protein>
    <recommendedName>
        <fullName evidence="4">MSHA biogenesis protein MshN</fullName>
    </recommendedName>
</protein>
<sequence length="461" mass="50446">MSLLNDMLRDLSQHKPVADGPVVNVGEGDELLLKASSFAKKKQQAWIPLAIFFVIVFVAVLSANYLLHRPANHSGPVPKAAESAASNKISHALPASAKSVPEVEASNVENVEKNSPNLSAEKEVTSDLQNHIEDLLLQAERAINMDRLTAPVEDNAYGYYQKILTMDANNLAAKEGLDRIASRYMAKAQEQINSSNLQQAEALIQRARFVSERYVQAHEISTGANGGQSVAQLNEAVANESASVSVQAEQSIKETIKPFSVTEAPAVSVTPNAGWKDEQLAHHAQELIQQAKHSEALALLKAFVTTEQKPALSAELLADLYIQQGNTQAADIIVEKASYLPVDVKAKLKAQILGAQGDEAQAIAVLEKNLSSADANESYRSLLAILYHKTANYQQSIISYQRLLNSFGDKPAYWLGLALAYDGLSQHKNALQAYQRLREFPQLQEQVKKYTDQRIAALRSE</sequence>
<accession>A0ABQ3AV95</accession>
<dbReference type="InterPro" id="IPR011990">
    <property type="entry name" value="TPR-like_helical_dom_sf"/>
</dbReference>
<dbReference type="Gene3D" id="1.25.40.10">
    <property type="entry name" value="Tetratricopeptide repeat domain"/>
    <property type="match status" value="2"/>
</dbReference>
<evidence type="ECO:0000313" key="3">
    <source>
        <dbReference type="Proteomes" id="UP000619761"/>
    </source>
</evidence>
<dbReference type="SUPFAM" id="SSF48452">
    <property type="entry name" value="TPR-like"/>
    <property type="match status" value="2"/>
</dbReference>
<proteinExistence type="predicted"/>
<name>A0ABQ3AV95_9GAMM</name>
<gene>
    <name evidence="2" type="ORF">GCM10011613_10120</name>
</gene>
<evidence type="ECO:0000256" key="1">
    <source>
        <dbReference type="SAM" id="Phobius"/>
    </source>
</evidence>
<evidence type="ECO:0008006" key="4">
    <source>
        <dbReference type="Google" id="ProtNLM"/>
    </source>
</evidence>
<feature type="transmembrane region" description="Helical" evidence="1">
    <location>
        <begin position="46"/>
        <end position="67"/>
    </location>
</feature>
<keyword evidence="3" id="KW-1185">Reference proteome</keyword>
<dbReference type="EMBL" id="BMYZ01000001">
    <property type="protein sequence ID" value="GGY67881.1"/>
    <property type="molecule type" value="Genomic_DNA"/>
</dbReference>
<keyword evidence="1" id="KW-0812">Transmembrane</keyword>
<reference evidence="3" key="1">
    <citation type="journal article" date="2019" name="Int. J. Syst. Evol. Microbiol.">
        <title>The Global Catalogue of Microorganisms (GCM) 10K type strain sequencing project: providing services to taxonomists for standard genome sequencing and annotation.</title>
        <authorList>
            <consortium name="The Broad Institute Genomics Platform"/>
            <consortium name="The Broad Institute Genome Sequencing Center for Infectious Disease"/>
            <person name="Wu L."/>
            <person name="Ma J."/>
        </authorList>
    </citation>
    <scope>NUCLEOTIDE SEQUENCE [LARGE SCALE GENOMIC DNA]</scope>
    <source>
        <strain evidence="3">KCTC 32239</strain>
    </source>
</reference>
<keyword evidence="1" id="KW-0472">Membrane</keyword>
<keyword evidence="1" id="KW-1133">Transmembrane helix</keyword>
<evidence type="ECO:0000313" key="2">
    <source>
        <dbReference type="EMBL" id="GGY67881.1"/>
    </source>
</evidence>
<organism evidence="2 3">
    <name type="scientific">Cellvibrio zantedeschiae</name>
    <dbReference type="NCBI Taxonomy" id="1237077"/>
    <lineage>
        <taxon>Bacteria</taxon>
        <taxon>Pseudomonadati</taxon>
        <taxon>Pseudomonadota</taxon>
        <taxon>Gammaproteobacteria</taxon>
        <taxon>Cellvibrionales</taxon>
        <taxon>Cellvibrionaceae</taxon>
        <taxon>Cellvibrio</taxon>
    </lineage>
</organism>